<dbReference type="Proteomes" id="UP000469890">
    <property type="component" value="Unassembled WGS sequence"/>
</dbReference>
<evidence type="ECO:0000313" key="3">
    <source>
        <dbReference type="Proteomes" id="UP000469890"/>
    </source>
</evidence>
<organism evidence="2 3">
    <name type="scientific">Mucor circinelloides f. lusitanicus</name>
    <name type="common">Mucor racemosus var. lusitanicus</name>
    <dbReference type="NCBI Taxonomy" id="29924"/>
    <lineage>
        <taxon>Eukaryota</taxon>
        <taxon>Fungi</taxon>
        <taxon>Fungi incertae sedis</taxon>
        <taxon>Mucoromycota</taxon>
        <taxon>Mucoromycotina</taxon>
        <taxon>Mucoromycetes</taxon>
        <taxon>Mucorales</taxon>
        <taxon>Mucorineae</taxon>
        <taxon>Mucoraceae</taxon>
        <taxon>Mucor</taxon>
    </lineage>
</organism>
<protein>
    <submittedName>
        <fullName evidence="2">Uncharacterized protein</fullName>
    </submittedName>
</protein>
<evidence type="ECO:0000256" key="1">
    <source>
        <dbReference type="SAM" id="MobiDB-lite"/>
    </source>
</evidence>
<feature type="region of interest" description="Disordered" evidence="1">
    <location>
        <begin position="315"/>
        <end position="445"/>
    </location>
</feature>
<evidence type="ECO:0000313" key="2">
    <source>
        <dbReference type="EMBL" id="KAF1802264.1"/>
    </source>
</evidence>
<dbReference type="EMBL" id="JAAECE010000004">
    <property type="protein sequence ID" value="KAF1802264.1"/>
    <property type="molecule type" value="Genomic_DNA"/>
</dbReference>
<reference evidence="2 3" key="1">
    <citation type="submission" date="2019-09" db="EMBL/GenBank/DDBJ databases">
        <authorList>
            <consortium name="DOE Joint Genome Institute"/>
            <person name="Mondo S.J."/>
            <person name="Navarro-Mendoza M.I."/>
            <person name="Perez-Arques C."/>
            <person name="Panchal S."/>
            <person name="Nicolas F.E."/>
            <person name="Ganguly P."/>
            <person name="Pangilinan J."/>
            <person name="Grigoriev I."/>
            <person name="Heitman J."/>
            <person name="Sanya K."/>
            <person name="Garre V."/>
        </authorList>
    </citation>
    <scope>NUCLEOTIDE SEQUENCE [LARGE SCALE GENOMIC DNA]</scope>
    <source>
        <strain evidence="2 3">MU402</strain>
    </source>
</reference>
<feature type="compositionally biased region" description="Polar residues" evidence="1">
    <location>
        <begin position="410"/>
        <end position="420"/>
    </location>
</feature>
<sequence length="578" mass="61322">MLQLNRFTAIVFNDYTTSEAQGVIGPLAIKGKFTGGSFTINQGHTSGCQNETNLDGYGLVVGTTFAGTNTHVFGAAYLPAGTDTKQLEEQTSGCPIYTDRGTGLFDFNVVEQNFLYASKQFSTEPPSLQLDANGKLTRIGQADSRGFDTVTFNTCSTAQTCTIFSGQLSDPNAMLYGVGNWNGPQGMTWPHKTIFNIPVLAGSTITLAGNQLSLQVDPCNSIMNFYPSDKDGNYADEGTFTIRRETGGRVGGVILAPKADVLDSSMGSFAGQLISTNYGWESNGVFINDYAAAGGSCLNLAGCFPLVNVIAADPKGSTSSTSSQSSTATSSSSSTSSSSEESSNSSSSSSISSSTESSSSEESSSSTSSDESSSTTESSSDTSSSLPSNDESSSDESSSKKPSDLALINPGQSSSNTEPTSANDPSASSPISSTQASSSSSGFPVSTSSIHSISSIWTISSSISGSIYSKFFTVPSATSTISSTETASPTYTARHFIGHRFYRHFDHYHDDTVYVCDLRDALPEKQGMSDQDWLDFCYNTFMNDAHPDVYVDIHPGLANDPNFIYRFDFRAYEREQLV</sequence>
<name>A0A8H4F275_MUCCL</name>
<accession>A0A8H4F275</accession>
<feature type="compositionally biased region" description="Low complexity" evidence="1">
    <location>
        <begin position="421"/>
        <end position="445"/>
    </location>
</feature>
<proteinExistence type="predicted"/>
<feature type="compositionally biased region" description="Low complexity" evidence="1">
    <location>
        <begin position="317"/>
        <end position="391"/>
    </location>
</feature>
<comment type="caution">
    <text evidence="2">The sequence shown here is derived from an EMBL/GenBank/DDBJ whole genome shotgun (WGS) entry which is preliminary data.</text>
</comment>
<gene>
    <name evidence="2" type="ORF">FB192DRAFT_1436243</name>
</gene>
<dbReference type="AlphaFoldDB" id="A0A8H4F275"/>